<sequence>MSITISFICSSPFVLFILIFQQTKVKRMNIKTYTLFIFLLLFIAIQQIESKNEQPIKIDNHQQQQQLLDDSNYELGVGIWDVTGPAAETGMMGYAQPGQITEGIHFRLRARAFVFVDVNGNRAVYVSTDACMIFQAVKLNVVQLLQDHFGPDLYTSDNVLLSGIHTHSGPAGYSMYALYGITALGFYKENFDTICNGIVQSIIMAHNNVQPGRLLVEQSTLYNTSINRSPNAYLNNPEEERSLYQDDTDKNITVIRLENGQGDAIGVISLFSVHCVSMNNTNHLISGDNKGYASYMFEKYMNGNDSLPGVGPFVAAFGQSNEGDVSPNTMGPKCPDGSPCSSDSTCNGKNEGCIAHGPGIDMFDSTKIIGTNQFQKTLDMLESASTLVSGAIQYRHTYLAMTNLTVYPPFVQDPVTTCRPAMGYAFAAGTTDGPGAFDFTQNANDTQGNPFWNFISGFIAKPTQEQRDCQAPKPILLDVGMTKPLPWIPDVVPIQIITIGQIVLCAVPGEFTTMSGRRLRNTITQIIGQGIDNPIVLVAGLANTYTGYIATPEEYDVQRFEGAATAFGPNTLNAYLQEFSKLAQSIVDKKEVSAGPTPRNMTGHTFFFLPPVIVDEAPNGQFGKVLQDVESSYSVGDTVTVSFYGANPRNNFMTQSTFLTVDMLQSDNTTWRTILVDGDWDTRFYWKMHNLVQSAITIEWIIDPSWNYQPGTYRITHSGYAKPSMFSDKLVPYSGQSSEFQITN</sequence>
<accession>F4PXG2</accession>
<keyword evidence="4" id="KW-0862">Zinc</keyword>
<comment type="similarity">
    <text evidence="1 5">Belongs to the neutral ceramidase family.</text>
</comment>
<dbReference type="InterPro" id="IPR038445">
    <property type="entry name" value="NCDase_C_sf"/>
</dbReference>
<dbReference type="GO" id="GO:0046514">
    <property type="term" value="P:ceramide catabolic process"/>
    <property type="evidence" value="ECO:0007669"/>
    <property type="project" value="InterPro"/>
</dbReference>
<comment type="catalytic activity">
    <reaction evidence="5">
        <text>an N-acylsphing-4-enine + H2O = sphing-4-enine + a fatty acid</text>
        <dbReference type="Rhea" id="RHEA:20856"/>
        <dbReference type="ChEBI" id="CHEBI:15377"/>
        <dbReference type="ChEBI" id="CHEBI:28868"/>
        <dbReference type="ChEBI" id="CHEBI:52639"/>
        <dbReference type="ChEBI" id="CHEBI:57756"/>
        <dbReference type="EC" id="3.5.1.23"/>
    </reaction>
</comment>
<gene>
    <name evidence="9" type="ORF">DFA_00049</name>
</gene>
<dbReference type="GO" id="GO:0016020">
    <property type="term" value="C:membrane"/>
    <property type="evidence" value="ECO:0007669"/>
    <property type="project" value="GOC"/>
</dbReference>
<dbReference type="Pfam" id="PF17048">
    <property type="entry name" value="Ceramidse_alk_C"/>
    <property type="match status" value="1"/>
</dbReference>
<dbReference type="Pfam" id="PF04734">
    <property type="entry name" value="Ceramidase_alk"/>
    <property type="match status" value="1"/>
</dbReference>
<evidence type="ECO:0000256" key="3">
    <source>
        <dbReference type="PIRSR" id="PIRSR606823-1"/>
    </source>
</evidence>
<keyword evidence="4" id="KW-0479">Metal-binding</keyword>
<feature type="transmembrane region" description="Helical" evidence="6">
    <location>
        <begin position="32"/>
        <end position="48"/>
    </location>
</feature>
<evidence type="ECO:0000256" key="5">
    <source>
        <dbReference type="RuleBase" id="RU366019"/>
    </source>
</evidence>
<keyword evidence="10" id="KW-1185">Reference proteome</keyword>
<feature type="binding site" evidence="4">
    <location>
        <position position="165"/>
    </location>
    <ligand>
        <name>Zn(2+)</name>
        <dbReference type="ChEBI" id="CHEBI:29105"/>
    </ligand>
</feature>
<evidence type="ECO:0000256" key="2">
    <source>
        <dbReference type="ARBA" id="ARBA00022801"/>
    </source>
</evidence>
<dbReference type="GeneID" id="14871572"/>
<dbReference type="InterPro" id="IPR031329">
    <property type="entry name" value="NEUT/ALK_ceramidase_N"/>
</dbReference>
<feature type="binding site" evidence="4">
    <location>
        <position position="510"/>
    </location>
    <ligand>
        <name>Zn(2+)</name>
        <dbReference type="ChEBI" id="CHEBI:29105"/>
    </ligand>
</feature>
<dbReference type="STRING" id="1054147.F4PXG2"/>
<dbReference type="RefSeq" id="XP_004357766.1">
    <property type="nucleotide sequence ID" value="XM_004357709.1"/>
</dbReference>
<keyword evidence="6" id="KW-1133">Transmembrane helix</keyword>
<dbReference type="GO" id="GO:0017040">
    <property type="term" value="F:N-acylsphingosine amidohydrolase activity"/>
    <property type="evidence" value="ECO:0007669"/>
    <property type="project" value="UniProtKB-UniRule"/>
</dbReference>
<feature type="active site" description="Nucleophile" evidence="3">
    <location>
        <position position="326"/>
    </location>
</feature>
<dbReference type="GO" id="GO:0046872">
    <property type="term" value="F:metal ion binding"/>
    <property type="evidence" value="ECO:0007669"/>
    <property type="project" value="UniProtKB-KW"/>
</dbReference>
<dbReference type="GO" id="GO:0005576">
    <property type="term" value="C:extracellular region"/>
    <property type="evidence" value="ECO:0007669"/>
    <property type="project" value="TreeGrafter"/>
</dbReference>
<dbReference type="PANTHER" id="PTHR12670">
    <property type="entry name" value="CERAMIDASE"/>
    <property type="match status" value="1"/>
</dbReference>
<feature type="binding site" evidence="4">
    <location>
        <position position="548"/>
    </location>
    <ligand>
        <name>Zn(2+)</name>
        <dbReference type="ChEBI" id="CHEBI:29105"/>
    </ligand>
</feature>
<evidence type="ECO:0000313" key="10">
    <source>
        <dbReference type="Proteomes" id="UP000007797"/>
    </source>
</evidence>
<protein>
    <recommendedName>
        <fullName evidence="5">Neutral ceramidase</fullName>
        <ecNumber evidence="5">3.5.1.23</ecNumber>
    </recommendedName>
</protein>
<dbReference type="PANTHER" id="PTHR12670:SF1">
    <property type="entry name" value="NEUTRAL CERAMIDASE"/>
    <property type="match status" value="1"/>
</dbReference>
<dbReference type="EMBL" id="GL883014">
    <property type="protein sequence ID" value="EGG19472.1"/>
    <property type="molecule type" value="Genomic_DNA"/>
</dbReference>
<dbReference type="GO" id="GO:0046512">
    <property type="term" value="P:sphingosine biosynthetic process"/>
    <property type="evidence" value="ECO:0007669"/>
    <property type="project" value="TreeGrafter"/>
</dbReference>
<dbReference type="OrthoDB" id="191371at2759"/>
<dbReference type="OMA" id="RNTMKTA"/>
<keyword evidence="5" id="KW-0746">Sphingolipid metabolism</keyword>
<feature type="binding site" evidence="4">
    <location>
        <position position="274"/>
    </location>
    <ligand>
        <name>Zn(2+)</name>
        <dbReference type="ChEBI" id="CHEBI:29105"/>
    </ligand>
</feature>
<evidence type="ECO:0000259" key="8">
    <source>
        <dbReference type="Pfam" id="PF17048"/>
    </source>
</evidence>
<keyword evidence="2 5" id="KW-0378">Hydrolase</keyword>
<keyword evidence="6" id="KW-0472">Membrane</keyword>
<comment type="cofactor">
    <cofactor evidence="4">
        <name>Zn(2+)</name>
        <dbReference type="ChEBI" id="CHEBI:29105"/>
    </cofactor>
    <text evidence="4">Binds 1 zinc ion per subunit.</text>
</comment>
<dbReference type="AlphaFoldDB" id="F4PXG2"/>
<keyword evidence="5" id="KW-0443">Lipid metabolism</keyword>
<evidence type="ECO:0000256" key="4">
    <source>
        <dbReference type="PIRSR" id="PIRSR606823-2"/>
    </source>
</evidence>
<evidence type="ECO:0000313" key="9">
    <source>
        <dbReference type="EMBL" id="EGG19472.1"/>
    </source>
</evidence>
<evidence type="ECO:0000259" key="7">
    <source>
        <dbReference type="Pfam" id="PF04734"/>
    </source>
</evidence>
<reference evidence="10" key="1">
    <citation type="journal article" date="2011" name="Genome Res.">
        <title>Phylogeny-wide analysis of social amoeba genomes highlights ancient origins for complex intercellular communication.</title>
        <authorList>
            <person name="Heidel A.J."/>
            <person name="Lawal H.M."/>
            <person name="Felder M."/>
            <person name="Schilde C."/>
            <person name="Helps N.R."/>
            <person name="Tunggal B."/>
            <person name="Rivero F."/>
            <person name="John U."/>
            <person name="Schleicher M."/>
            <person name="Eichinger L."/>
            <person name="Platzer M."/>
            <person name="Noegel A.A."/>
            <person name="Schaap P."/>
            <person name="Gloeckner G."/>
        </authorList>
    </citation>
    <scope>NUCLEOTIDE SEQUENCE [LARGE SCALE GENOMIC DNA]</scope>
    <source>
        <strain evidence="10">SH3</strain>
    </source>
</reference>
<organism evidence="9 10">
    <name type="scientific">Cavenderia fasciculata</name>
    <name type="common">Slime mold</name>
    <name type="synonym">Dictyostelium fasciculatum</name>
    <dbReference type="NCBI Taxonomy" id="261658"/>
    <lineage>
        <taxon>Eukaryota</taxon>
        <taxon>Amoebozoa</taxon>
        <taxon>Evosea</taxon>
        <taxon>Eumycetozoa</taxon>
        <taxon>Dictyostelia</taxon>
        <taxon>Acytosteliales</taxon>
        <taxon>Cavenderiaceae</taxon>
        <taxon>Cavenderia</taxon>
    </lineage>
</organism>
<dbReference type="KEGG" id="dfa:DFA_00049"/>
<dbReference type="GO" id="GO:0042759">
    <property type="term" value="P:long-chain fatty acid biosynthetic process"/>
    <property type="evidence" value="ECO:0007669"/>
    <property type="project" value="TreeGrafter"/>
</dbReference>
<feature type="transmembrane region" description="Helical" evidence="6">
    <location>
        <begin position="5"/>
        <end position="20"/>
    </location>
</feature>
<evidence type="ECO:0000256" key="1">
    <source>
        <dbReference type="ARBA" id="ARBA00009835"/>
    </source>
</evidence>
<keyword evidence="6" id="KW-0812">Transmembrane</keyword>
<evidence type="ECO:0000256" key="6">
    <source>
        <dbReference type="SAM" id="Phobius"/>
    </source>
</evidence>
<name>F4PXG2_CACFS</name>
<dbReference type="Gene3D" id="2.60.40.2300">
    <property type="entry name" value="Neutral/alkaline non-lysosomal ceramidase, C-terminal domain"/>
    <property type="match status" value="1"/>
</dbReference>
<dbReference type="Proteomes" id="UP000007797">
    <property type="component" value="Unassembled WGS sequence"/>
</dbReference>
<proteinExistence type="inferred from homology"/>
<dbReference type="InterPro" id="IPR031331">
    <property type="entry name" value="NEUT/ALK_ceramidase_C"/>
</dbReference>
<feature type="domain" description="Neutral/alkaline non-lysosomal ceramidase C-terminal" evidence="8">
    <location>
        <begin position="579"/>
        <end position="742"/>
    </location>
</feature>
<feature type="domain" description="Neutral/alkaline non-lysosomal ceramidase N-terminal" evidence="7">
    <location>
        <begin position="73"/>
        <end position="577"/>
    </location>
</feature>
<dbReference type="InterPro" id="IPR006823">
    <property type="entry name" value="Ceramidase_alk"/>
</dbReference>
<dbReference type="EC" id="3.5.1.23" evidence="5"/>